<dbReference type="Proteomes" id="UP001590951">
    <property type="component" value="Unassembled WGS sequence"/>
</dbReference>
<feature type="region of interest" description="Disordered" evidence="1">
    <location>
        <begin position="72"/>
        <end position="98"/>
    </location>
</feature>
<comment type="caution">
    <text evidence="2">The sequence shown here is derived from an EMBL/GenBank/DDBJ whole genome shotgun (WGS) entry which is preliminary data.</text>
</comment>
<evidence type="ECO:0000313" key="3">
    <source>
        <dbReference type="Proteomes" id="UP001590951"/>
    </source>
</evidence>
<feature type="compositionally biased region" description="Polar residues" evidence="1">
    <location>
        <begin position="75"/>
        <end position="96"/>
    </location>
</feature>
<protein>
    <submittedName>
        <fullName evidence="2">Uncharacterized protein</fullName>
    </submittedName>
</protein>
<sequence length="194" mass="21508">MYIPPLKNHLPTFRQNPTSTFVANTLITLFPNTKNSRHSDYIDLKLSMGCTPSKPAPTAVSRPQISLLIHPNSRPIHSSTPAPARQTLYQNPNYTPRTPAEKARMNAKRLPLLPPKAELRAKGQLDSHGKIIMVNQSRGQTLPHPPKPAQNTMASPAIQKQNYSRKPVPVPVKISNPKPVQVPRESKRVPANHG</sequence>
<gene>
    <name evidence="2" type="ORF">ABVK25_002474</name>
</gene>
<keyword evidence="3" id="KW-1185">Reference proteome</keyword>
<organism evidence="2 3">
    <name type="scientific">Lepraria finkii</name>
    <dbReference type="NCBI Taxonomy" id="1340010"/>
    <lineage>
        <taxon>Eukaryota</taxon>
        <taxon>Fungi</taxon>
        <taxon>Dikarya</taxon>
        <taxon>Ascomycota</taxon>
        <taxon>Pezizomycotina</taxon>
        <taxon>Lecanoromycetes</taxon>
        <taxon>OSLEUM clade</taxon>
        <taxon>Lecanoromycetidae</taxon>
        <taxon>Lecanorales</taxon>
        <taxon>Lecanorineae</taxon>
        <taxon>Stereocaulaceae</taxon>
        <taxon>Lepraria</taxon>
    </lineage>
</organism>
<evidence type="ECO:0000256" key="1">
    <source>
        <dbReference type="SAM" id="MobiDB-lite"/>
    </source>
</evidence>
<dbReference type="EMBL" id="JBHFEH010000005">
    <property type="protein sequence ID" value="KAL2057421.1"/>
    <property type="molecule type" value="Genomic_DNA"/>
</dbReference>
<accession>A0ABR4BKQ8</accession>
<feature type="compositionally biased region" description="Polar residues" evidence="1">
    <location>
        <begin position="149"/>
        <end position="164"/>
    </location>
</feature>
<proteinExistence type="predicted"/>
<name>A0ABR4BKQ8_9LECA</name>
<reference evidence="2 3" key="1">
    <citation type="submission" date="2024-09" db="EMBL/GenBank/DDBJ databases">
        <title>Rethinking Asexuality: The Enigmatic Case of Functional Sexual Genes in Lepraria (Stereocaulaceae).</title>
        <authorList>
            <person name="Doellman M."/>
            <person name="Sun Y."/>
            <person name="Barcenas-Pena A."/>
            <person name="Lumbsch H.T."/>
            <person name="Grewe F."/>
        </authorList>
    </citation>
    <scope>NUCLEOTIDE SEQUENCE [LARGE SCALE GENOMIC DNA]</scope>
    <source>
        <strain evidence="2 3">Grewe 0041</strain>
    </source>
</reference>
<feature type="region of interest" description="Disordered" evidence="1">
    <location>
        <begin position="138"/>
        <end position="194"/>
    </location>
</feature>
<evidence type="ECO:0000313" key="2">
    <source>
        <dbReference type="EMBL" id="KAL2057421.1"/>
    </source>
</evidence>